<dbReference type="InterPro" id="IPR041854">
    <property type="entry name" value="BFD-like_2Fe2S-bd_dom_sf"/>
</dbReference>
<dbReference type="Gene3D" id="3.30.1360.120">
    <property type="entry name" value="Probable tRNA modification gtpase trme, domain 1"/>
    <property type="match status" value="1"/>
</dbReference>
<dbReference type="InterPro" id="IPR029043">
    <property type="entry name" value="GcvT/YgfZ_C"/>
</dbReference>
<evidence type="ECO:0000259" key="4">
    <source>
        <dbReference type="Pfam" id="PF01571"/>
    </source>
</evidence>
<name>A0A2X0KG18_9ACTN</name>
<dbReference type="InterPro" id="IPR028896">
    <property type="entry name" value="GcvT/YgfZ/DmdA"/>
</dbReference>
<dbReference type="SUPFAM" id="SSF51905">
    <property type="entry name" value="FAD/NAD(P)-binding domain"/>
    <property type="match status" value="1"/>
</dbReference>
<dbReference type="OrthoDB" id="5287468at2"/>
<dbReference type="SUPFAM" id="SSF101790">
    <property type="entry name" value="Aminomethyltransferase beta-barrel domain"/>
    <property type="match status" value="1"/>
</dbReference>
<comment type="similarity">
    <text evidence="1 3">Belongs to the GcvT family.</text>
</comment>
<evidence type="ECO:0000259" key="5">
    <source>
        <dbReference type="Pfam" id="PF07992"/>
    </source>
</evidence>
<keyword evidence="3" id="KW-0963">Cytoplasm</keyword>
<dbReference type="InterPro" id="IPR013977">
    <property type="entry name" value="GcvT_C"/>
</dbReference>
<feature type="domain" description="SoxA A3" evidence="7">
    <location>
        <begin position="467"/>
        <end position="551"/>
    </location>
</feature>
<keyword evidence="3" id="KW-0520">NAD</keyword>
<dbReference type="PRINTS" id="PR00368">
    <property type="entry name" value="FADPNR"/>
</dbReference>
<dbReference type="Pfam" id="PF17806">
    <property type="entry name" value="SO_alpha_A3"/>
    <property type="match status" value="1"/>
</dbReference>
<dbReference type="InterPro" id="IPR006222">
    <property type="entry name" value="GCVT_N"/>
</dbReference>
<reference evidence="8 9" key="1">
    <citation type="submission" date="2018-06" db="EMBL/GenBank/DDBJ databases">
        <title>Streptacidiphilus pinicola sp. nov., isolated from pine grove soil.</title>
        <authorList>
            <person name="Roh S.G."/>
            <person name="Park S."/>
            <person name="Kim M.-K."/>
            <person name="Yun B.-R."/>
            <person name="Park J."/>
            <person name="Kim M.J."/>
            <person name="Kim Y.S."/>
            <person name="Kim S.B."/>
        </authorList>
    </citation>
    <scope>NUCLEOTIDE SEQUENCE [LARGE SCALE GENOMIC DNA]</scope>
    <source>
        <strain evidence="8 9">MMS16-CNU450</strain>
    </source>
</reference>
<comment type="catalytic activity">
    <reaction evidence="3">
        <text>sarcosine + (6S)-5,6,7,8-tetrahydrofolate + O2 = (6R)-5,10-methylene-5,6,7,8-tetrahydrofolate + glycine + H2O2</text>
        <dbReference type="Rhea" id="RHEA:70455"/>
        <dbReference type="ChEBI" id="CHEBI:15379"/>
        <dbReference type="ChEBI" id="CHEBI:15636"/>
        <dbReference type="ChEBI" id="CHEBI:16240"/>
        <dbReference type="ChEBI" id="CHEBI:57305"/>
        <dbReference type="ChEBI" id="CHEBI:57433"/>
        <dbReference type="ChEBI" id="CHEBI:57453"/>
        <dbReference type="EC" id="1.5.3.24"/>
    </reaction>
</comment>
<keyword evidence="9" id="KW-1185">Reference proteome</keyword>
<feature type="domain" description="FAD/NAD(P)-binding" evidence="5">
    <location>
        <begin position="120"/>
        <end position="387"/>
    </location>
</feature>
<dbReference type="Proteomes" id="UP000248889">
    <property type="component" value="Unassembled WGS sequence"/>
</dbReference>
<comment type="subcellular location">
    <subcellularLocation>
        <location evidence="3">Cytoplasm</location>
    </subcellularLocation>
</comment>
<dbReference type="GO" id="GO:0046653">
    <property type="term" value="P:tetrahydrofolate metabolic process"/>
    <property type="evidence" value="ECO:0007669"/>
    <property type="project" value="UniProtKB-UniRule"/>
</dbReference>
<evidence type="ECO:0000256" key="3">
    <source>
        <dbReference type="PIRNR" id="PIRNR037980"/>
    </source>
</evidence>
<dbReference type="Gene3D" id="3.10.20.440">
    <property type="entry name" value="2Fe-2S iron-sulphur cluster binding domain, sarcosine oxidase, alpha subunit, N-terminal domain"/>
    <property type="match status" value="1"/>
</dbReference>
<evidence type="ECO:0000313" key="9">
    <source>
        <dbReference type="Proteomes" id="UP000248889"/>
    </source>
</evidence>
<dbReference type="GO" id="GO:0000166">
    <property type="term" value="F:nucleotide binding"/>
    <property type="evidence" value="ECO:0007669"/>
    <property type="project" value="UniProtKB-KW"/>
</dbReference>
<dbReference type="InterPro" id="IPR041117">
    <property type="entry name" value="SoxA_A3"/>
</dbReference>
<dbReference type="InterPro" id="IPR023753">
    <property type="entry name" value="FAD/NAD-binding_dom"/>
</dbReference>
<dbReference type="Pfam" id="PF07992">
    <property type="entry name" value="Pyr_redox_2"/>
    <property type="match status" value="1"/>
</dbReference>
<dbReference type="InterPro" id="IPR036188">
    <property type="entry name" value="FAD/NAD-bd_sf"/>
</dbReference>
<dbReference type="Pfam" id="PF01571">
    <property type="entry name" value="GCV_T"/>
    <property type="match status" value="1"/>
</dbReference>
<keyword evidence="2 3" id="KW-0560">Oxidoreductase</keyword>
<accession>A0A2X0KG18</accession>
<protein>
    <recommendedName>
        <fullName evidence="3">Sarcosine oxidase subunit alpha</fullName>
        <ecNumber evidence="3">1.5.3.24</ecNumber>
    </recommendedName>
</protein>
<evidence type="ECO:0000256" key="2">
    <source>
        <dbReference type="ARBA" id="ARBA00023002"/>
    </source>
</evidence>
<dbReference type="Pfam" id="PF13510">
    <property type="entry name" value="Fer2_4"/>
    <property type="match status" value="1"/>
</dbReference>
<dbReference type="EMBL" id="QKYN01000037">
    <property type="protein sequence ID" value="RAG85790.1"/>
    <property type="molecule type" value="Genomic_DNA"/>
</dbReference>
<comment type="caution">
    <text evidence="8">The sequence shown here is derived from an EMBL/GenBank/DDBJ whole genome shotgun (WGS) entry which is preliminary data.</text>
</comment>
<dbReference type="PIRSF" id="PIRSF037980">
    <property type="entry name" value="SoxA"/>
    <property type="match status" value="1"/>
</dbReference>
<sequence>MSNRLPTGGRVDRSAPLRFTFDGVEYTGLRGDTLASALLANGVLTVGPSLYRERPRGIVTAGVDDPHALVQLERPHSEPMQLATTVELCDGLAAISLQGRGRLDEAPDEARYDKSYLHSDVLVVGGGPAGLAAALTAGRSGARVVLVDDQPELGGALLGGGREAIDGRPALTWVAEVRAELDAQPETRVLTRATAIGYHDQNYVLVAERRPDLPGGGGRLWHFRARQVVLATGAHERPLVFAGNDRPGVMSAAAVRSYLNRHAVLPGRRAVVFTTGDSAYATALELAAAGAAVPALVDTRPEPPAALVEAAGAAGIEVLTGSVVVGTEGEARLTGVRISALADDGSELTGPVRELACDLLAVCGGWSPAVHLWSMSRGTVRYDEQLAAFVPDSAAQAVRAVGSGRGRHDLAGCLSEGLTAGAEAATAAGFPVTAPVVPSCSGDEQPAPPRPVWLVPGEEGDPSTWRDHFVDAQRDATVADVHRAIRAGMRSVEHIKRYTTIGTAHDQGKSCGVAAIGVIAQLLGARSPGDVGTTTYRGPYVPVSFALLAGRERGPLFDPVRTTPVHPWHVRRGAVFENVGQWQRPHYYPRPGEDMDTAVWRECRAAREGVAMMDASTLGKIDVVGPDAGVFLDRLYTNGFAKLPVGSARYGVMCRADGMVFDDGVTVRLAPEHYYLTTTTGNAAAVLDWMEEWLQTEWPELRVRCTSVTEQWTTVAVVGPRSREVLAALAPGLDVSNEAFPFMTVRHTELANGVPARICRISFSGELAYEINVASWYGLAVWEAVLAYGAHAGITPYGTETMHVLRAEKGYPIVGQDTDGTVTPQDLGMAWIVARHKDFVGKRSFDRPDTSRADRKHLVGLLPVDRSELLPEGAQLVAPGADLAAVPVDPLGHVTSSYRSAALGRTFALALVRGGRDRIGDTVLAPLADGRTITATITEPVLFDPKGTRRDG</sequence>
<dbReference type="Pfam" id="PF08669">
    <property type="entry name" value="GCV_T_C"/>
    <property type="match status" value="1"/>
</dbReference>
<dbReference type="PANTHER" id="PTHR43757:SF2">
    <property type="entry name" value="AMINOMETHYLTRANSFERASE, MITOCHONDRIAL"/>
    <property type="match status" value="1"/>
</dbReference>
<dbReference type="InterPro" id="IPR027266">
    <property type="entry name" value="TrmE/GcvT-like"/>
</dbReference>
<dbReference type="Gene3D" id="3.50.50.60">
    <property type="entry name" value="FAD/NAD(P)-binding domain"/>
    <property type="match status" value="2"/>
</dbReference>
<organism evidence="8 9">
    <name type="scientific">Streptacidiphilus pinicola</name>
    <dbReference type="NCBI Taxonomy" id="2219663"/>
    <lineage>
        <taxon>Bacteria</taxon>
        <taxon>Bacillati</taxon>
        <taxon>Actinomycetota</taxon>
        <taxon>Actinomycetes</taxon>
        <taxon>Kitasatosporales</taxon>
        <taxon>Streptomycetaceae</taxon>
        <taxon>Streptacidiphilus</taxon>
    </lineage>
</organism>
<dbReference type="AlphaFoldDB" id="A0A2X0KG18"/>
<comment type="cofactor">
    <cofactor evidence="3">
        <name>NAD(+)</name>
        <dbReference type="ChEBI" id="CHEBI:57540"/>
    </cofactor>
    <text evidence="3">Binds 1 NAD(+) per subunit.</text>
</comment>
<dbReference type="PANTHER" id="PTHR43757">
    <property type="entry name" value="AMINOMETHYLTRANSFERASE"/>
    <property type="match status" value="1"/>
</dbReference>
<evidence type="ECO:0000313" key="8">
    <source>
        <dbReference type="EMBL" id="RAG85790.1"/>
    </source>
</evidence>
<evidence type="ECO:0000259" key="7">
    <source>
        <dbReference type="Pfam" id="PF17806"/>
    </source>
</evidence>
<feature type="domain" description="Aminomethyltransferase C-terminal" evidence="6">
    <location>
        <begin position="856"/>
        <end position="944"/>
    </location>
</feature>
<feature type="domain" description="GCVT N-terminal" evidence="4">
    <location>
        <begin position="566"/>
        <end position="837"/>
    </location>
</feature>
<evidence type="ECO:0000259" key="6">
    <source>
        <dbReference type="Pfam" id="PF08669"/>
    </source>
</evidence>
<dbReference type="Gene3D" id="1.10.10.1100">
    <property type="entry name" value="BFD-like [2Fe-2S]-binding domain"/>
    <property type="match status" value="1"/>
</dbReference>
<proteinExistence type="inferred from homology"/>
<dbReference type="SUPFAM" id="SSF103025">
    <property type="entry name" value="Folate-binding domain"/>
    <property type="match status" value="1"/>
</dbReference>
<dbReference type="RefSeq" id="WP_111500492.1">
    <property type="nucleotide sequence ID" value="NZ_QKYN01000037.1"/>
</dbReference>
<gene>
    <name evidence="8" type="ORF">DN069_09790</name>
</gene>
<evidence type="ECO:0000256" key="1">
    <source>
        <dbReference type="ARBA" id="ARBA00008609"/>
    </source>
</evidence>
<dbReference type="InterPro" id="IPR006277">
    <property type="entry name" value="Sarcosine_oxidase_asu"/>
</dbReference>
<dbReference type="GO" id="GO:0008115">
    <property type="term" value="F:sarcosine oxidase activity"/>
    <property type="evidence" value="ECO:0007669"/>
    <property type="project" value="UniProtKB-UniRule"/>
</dbReference>
<dbReference type="PRINTS" id="PR00469">
    <property type="entry name" value="PNDRDTASEII"/>
</dbReference>
<dbReference type="GO" id="GO:0005737">
    <property type="term" value="C:cytoplasm"/>
    <property type="evidence" value="ECO:0007669"/>
    <property type="project" value="UniProtKB-SubCell"/>
</dbReference>
<dbReference type="InterPro" id="IPR042204">
    <property type="entry name" value="2Fe-2S-bd_N"/>
</dbReference>
<keyword evidence="3" id="KW-0547">Nucleotide-binding</keyword>
<dbReference type="EC" id="1.5.3.24" evidence="3"/>